<evidence type="ECO:0000256" key="3">
    <source>
        <dbReference type="SAM" id="SignalP"/>
    </source>
</evidence>
<gene>
    <name evidence="5" type="ORF">CPB83DRAFT_850622</name>
</gene>
<dbReference type="GO" id="GO:0006078">
    <property type="term" value="P:(1-&gt;6)-beta-D-glucan biosynthetic process"/>
    <property type="evidence" value="ECO:0007669"/>
    <property type="project" value="InterPro"/>
</dbReference>
<dbReference type="EMBL" id="MU157839">
    <property type="protein sequence ID" value="KAF9530608.1"/>
    <property type="molecule type" value="Genomic_DNA"/>
</dbReference>
<name>A0A9P6EKN8_9AGAR</name>
<accession>A0A9P6EKN8</accession>
<dbReference type="InterPro" id="IPR018466">
    <property type="entry name" value="Kre9/Knh1-like_N"/>
</dbReference>
<sequence length="218" mass="22134">MFSKSLVVLASVSVAFAVPFITNPISTTHFTCGQQAEIKWQDSGSEPGLDKYGPCKISIYAGNAQQQTSLQLISDNTDVSKVSSIQFTPDCSVGPTGGEYFIRVESLALKDGSPQNYPAMAFSSKFNLDNMNGKFSAAVQAQIDGQTTAPLATPTQTGSASGAASSASTTKAPTSASSAAASTSKKPSASASNAASPLSASAGWAGALLSALVGVTLF</sequence>
<feature type="chain" id="PRO_5040436617" description="Yeast cell wall synthesis Kre9/Knh1-like N-terminal domain-containing protein" evidence="3">
    <location>
        <begin position="18"/>
        <end position="218"/>
    </location>
</feature>
<dbReference type="PANTHER" id="PTHR28154:SF1">
    <property type="entry name" value="CELL WALL SYNTHESIS PROTEIN KNH1-RELATED"/>
    <property type="match status" value="1"/>
</dbReference>
<dbReference type="InterPro" id="IPR045328">
    <property type="entry name" value="Kre9/Knh1"/>
</dbReference>
<dbReference type="GO" id="GO:0042546">
    <property type="term" value="P:cell wall biogenesis"/>
    <property type="evidence" value="ECO:0007669"/>
    <property type="project" value="InterPro"/>
</dbReference>
<organism evidence="5 6">
    <name type="scientific">Crepidotus variabilis</name>
    <dbReference type="NCBI Taxonomy" id="179855"/>
    <lineage>
        <taxon>Eukaryota</taxon>
        <taxon>Fungi</taxon>
        <taxon>Dikarya</taxon>
        <taxon>Basidiomycota</taxon>
        <taxon>Agaricomycotina</taxon>
        <taxon>Agaricomycetes</taxon>
        <taxon>Agaricomycetidae</taxon>
        <taxon>Agaricales</taxon>
        <taxon>Agaricineae</taxon>
        <taxon>Crepidotaceae</taxon>
        <taxon>Crepidotus</taxon>
    </lineage>
</organism>
<evidence type="ECO:0000313" key="5">
    <source>
        <dbReference type="EMBL" id="KAF9530608.1"/>
    </source>
</evidence>
<keyword evidence="6" id="KW-1185">Reference proteome</keyword>
<reference evidence="5" key="1">
    <citation type="submission" date="2020-11" db="EMBL/GenBank/DDBJ databases">
        <authorList>
            <consortium name="DOE Joint Genome Institute"/>
            <person name="Ahrendt S."/>
            <person name="Riley R."/>
            <person name="Andreopoulos W."/>
            <person name="Labutti K."/>
            <person name="Pangilinan J."/>
            <person name="Ruiz-Duenas F.J."/>
            <person name="Barrasa J.M."/>
            <person name="Sanchez-Garcia M."/>
            <person name="Camarero S."/>
            <person name="Miyauchi S."/>
            <person name="Serrano A."/>
            <person name="Linde D."/>
            <person name="Babiker R."/>
            <person name="Drula E."/>
            <person name="Ayuso-Fernandez I."/>
            <person name="Pacheco R."/>
            <person name="Padilla G."/>
            <person name="Ferreira P."/>
            <person name="Barriuso J."/>
            <person name="Kellner H."/>
            <person name="Castanera R."/>
            <person name="Alfaro M."/>
            <person name="Ramirez L."/>
            <person name="Pisabarro A.G."/>
            <person name="Kuo A."/>
            <person name="Tritt A."/>
            <person name="Lipzen A."/>
            <person name="He G."/>
            <person name="Yan M."/>
            <person name="Ng V."/>
            <person name="Cullen D."/>
            <person name="Martin F."/>
            <person name="Rosso M.-N."/>
            <person name="Henrissat B."/>
            <person name="Hibbett D."/>
            <person name="Martinez A.T."/>
            <person name="Grigoriev I.V."/>
        </authorList>
    </citation>
    <scope>NUCLEOTIDE SEQUENCE</scope>
    <source>
        <strain evidence="5">CBS 506.95</strain>
    </source>
</reference>
<comment type="caution">
    <text evidence="5">The sequence shown here is derived from an EMBL/GenBank/DDBJ whole genome shotgun (WGS) entry which is preliminary data.</text>
</comment>
<evidence type="ECO:0000313" key="6">
    <source>
        <dbReference type="Proteomes" id="UP000807306"/>
    </source>
</evidence>
<evidence type="ECO:0000259" key="4">
    <source>
        <dbReference type="Pfam" id="PF10342"/>
    </source>
</evidence>
<evidence type="ECO:0000256" key="2">
    <source>
        <dbReference type="SAM" id="MobiDB-lite"/>
    </source>
</evidence>
<dbReference type="Proteomes" id="UP000807306">
    <property type="component" value="Unassembled WGS sequence"/>
</dbReference>
<proteinExistence type="predicted"/>
<keyword evidence="1 3" id="KW-0732">Signal</keyword>
<feature type="domain" description="Yeast cell wall synthesis Kre9/Knh1-like N-terminal" evidence="4">
    <location>
        <begin position="24"/>
        <end position="116"/>
    </location>
</feature>
<dbReference type="AlphaFoldDB" id="A0A9P6EKN8"/>
<feature type="region of interest" description="Disordered" evidence="2">
    <location>
        <begin position="149"/>
        <end position="192"/>
    </location>
</feature>
<feature type="signal peptide" evidence="3">
    <location>
        <begin position="1"/>
        <end position="17"/>
    </location>
</feature>
<dbReference type="PANTHER" id="PTHR28154">
    <property type="entry name" value="CELL WALL SYNTHESIS PROTEIN KNH1-RELATED"/>
    <property type="match status" value="1"/>
</dbReference>
<dbReference type="Pfam" id="PF10342">
    <property type="entry name" value="Kre9_KNH"/>
    <property type="match status" value="1"/>
</dbReference>
<evidence type="ECO:0000256" key="1">
    <source>
        <dbReference type="ARBA" id="ARBA00022729"/>
    </source>
</evidence>
<dbReference type="OrthoDB" id="2432613at2759"/>
<protein>
    <recommendedName>
        <fullName evidence="4">Yeast cell wall synthesis Kre9/Knh1-like N-terminal domain-containing protein</fullName>
    </recommendedName>
</protein>